<dbReference type="InterPro" id="IPR002048">
    <property type="entry name" value="EF_hand_dom"/>
</dbReference>
<feature type="compositionally biased region" description="Pro residues" evidence="1">
    <location>
        <begin position="237"/>
        <end position="246"/>
    </location>
</feature>
<dbReference type="Gene3D" id="1.10.238.10">
    <property type="entry name" value="EF-hand"/>
    <property type="match status" value="2"/>
</dbReference>
<dbReference type="PROSITE" id="PS50222">
    <property type="entry name" value="EF_HAND_2"/>
    <property type="match status" value="2"/>
</dbReference>
<protein>
    <submittedName>
        <fullName evidence="4">EF-hand domain-containing protein</fullName>
    </submittedName>
</protein>
<dbReference type="RefSeq" id="WP_191324802.1">
    <property type="nucleotide sequence ID" value="NZ_BMZP01000011.1"/>
</dbReference>
<feature type="signal peptide" evidence="2">
    <location>
        <begin position="1"/>
        <end position="23"/>
    </location>
</feature>
<feature type="region of interest" description="Disordered" evidence="1">
    <location>
        <begin position="205"/>
        <end position="246"/>
    </location>
</feature>
<feature type="domain" description="EF-hand" evidence="3">
    <location>
        <begin position="177"/>
        <end position="212"/>
    </location>
</feature>
<dbReference type="InterPro" id="IPR011992">
    <property type="entry name" value="EF-hand-dom_pair"/>
</dbReference>
<dbReference type="SUPFAM" id="SSF47473">
    <property type="entry name" value="EF-hand"/>
    <property type="match status" value="1"/>
</dbReference>
<keyword evidence="5" id="KW-1185">Reference proteome</keyword>
<sequence>MKKRVLGLCATVVAVAGTTALYAAAPAEPASPRPGQARPAPMGDGTITWAQAQAQADALWQRMDVNKDGRIDQADRDARLGQRFDAIDTNHDGMISRDEFVAHHRAMKPGMMHHGMPPMADRDGEALPPPPPGEGGPRPDGPRPHDHRGPPPMGLAGLGPVLHEALRDKDGAVTRAAYDAAVKAQFDKADTNHDGKLTREELRAAFGHGGHRWGPRGMEGHPPPPPPGQPVGDGDDMPPPPPPAGN</sequence>
<keyword evidence="2" id="KW-0732">Signal</keyword>
<comment type="caution">
    <text evidence="4">The sequence shown here is derived from an EMBL/GenBank/DDBJ whole genome shotgun (WGS) entry which is preliminary data.</text>
</comment>
<dbReference type="SMART" id="SM00054">
    <property type="entry name" value="EFh"/>
    <property type="match status" value="2"/>
</dbReference>
<evidence type="ECO:0000313" key="4">
    <source>
        <dbReference type="EMBL" id="MFC3669919.1"/>
    </source>
</evidence>
<dbReference type="EMBL" id="JBHRYE010000001">
    <property type="protein sequence ID" value="MFC3669919.1"/>
    <property type="molecule type" value="Genomic_DNA"/>
</dbReference>
<dbReference type="InterPro" id="IPR018247">
    <property type="entry name" value="EF_Hand_1_Ca_BS"/>
</dbReference>
<dbReference type="Pfam" id="PF13202">
    <property type="entry name" value="EF-hand_5"/>
    <property type="match status" value="3"/>
</dbReference>
<evidence type="ECO:0000256" key="2">
    <source>
        <dbReference type="SAM" id="SignalP"/>
    </source>
</evidence>
<feature type="domain" description="EF-hand" evidence="3">
    <location>
        <begin position="75"/>
        <end position="110"/>
    </location>
</feature>
<feature type="chain" id="PRO_5045652364" evidence="2">
    <location>
        <begin position="24"/>
        <end position="246"/>
    </location>
</feature>
<evidence type="ECO:0000256" key="1">
    <source>
        <dbReference type="SAM" id="MobiDB-lite"/>
    </source>
</evidence>
<reference evidence="5" key="1">
    <citation type="journal article" date="2019" name="Int. J. Syst. Evol. Microbiol.">
        <title>The Global Catalogue of Microorganisms (GCM) 10K type strain sequencing project: providing services to taxonomists for standard genome sequencing and annotation.</title>
        <authorList>
            <consortium name="The Broad Institute Genomics Platform"/>
            <consortium name="The Broad Institute Genome Sequencing Center for Infectious Disease"/>
            <person name="Wu L."/>
            <person name="Ma J."/>
        </authorList>
    </citation>
    <scope>NUCLEOTIDE SEQUENCE [LARGE SCALE GENOMIC DNA]</scope>
    <source>
        <strain evidence="5">KCTC 42224</strain>
    </source>
</reference>
<accession>A0ABV7UYC1</accession>
<feature type="compositionally biased region" description="Basic and acidic residues" evidence="1">
    <location>
        <begin position="140"/>
        <end position="149"/>
    </location>
</feature>
<name>A0ABV7UYC1_9SPHN</name>
<dbReference type="Proteomes" id="UP001595683">
    <property type="component" value="Unassembled WGS sequence"/>
</dbReference>
<evidence type="ECO:0000259" key="3">
    <source>
        <dbReference type="PROSITE" id="PS50222"/>
    </source>
</evidence>
<proteinExistence type="predicted"/>
<organism evidence="4 5">
    <name type="scientific">Novosphingobium pokkalii</name>
    <dbReference type="NCBI Taxonomy" id="1770194"/>
    <lineage>
        <taxon>Bacteria</taxon>
        <taxon>Pseudomonadati</taxon>
        <taxon>Pseudomonadota</taxon>
        <taxon>Alphaproteobacteria</taxon>
        <taxon>Sphingomonadales</taxon>
        <taxon>Sphingomonadaceae</taxon>
        <taxon>Novosphingobium</taxon>
    </lineage>
</organism>
<dbReference type="PROSITE" id="PS00018">
    <property type="entry name" value="EF_HAND_1"/>
    <property type="match status" value="2"/>
</dbReference>
<evidence type="ECO:0000313" key="5">
    <source>
        <dbReference type="Proteomes" id="UP001595683"/>
    </source>
</evidence>
<feature type="region of interest" description="Disordered" evidence="1">
    <location>
        <begin position="111"/>
        <end position="158"/>
    </location>
</feature>
<gene>
    <name evidence="4" type="ORF">ACFOOT_00630</name>
</gene>